<dbReference type="InterPro" id="IPR001647">
    <property type="entry name" value="HTH_TetR"/>
</dbReference>
<keyword evidence="1" id="KW-0805">Transcription regulation</keyword>
<evidence type="ECO:0000256" key="1">
    <source>
        <dbReference type="ARBA" id="ARBA00023015"/>
    </source>
</evidence>
<proteinExistence type="predicted"/>
<dbReference type="SUPFAM" id="SSF48498">
    <property type="entry name" value="Tetracyclin repressor-like, C-terminal domain"/>
    <property type="match status" value="1"/>
</dbReference>
<keyword evidence="3" id="KW-0804">Transcription</keyword>
<dbReference type="RefSeq" id="WP_074853998.1">
    <property type="nucleotide sequence ID" value="NZ_FNLM01000036.1"/>
</dbReference>
<protein>
    <submittedName>
        <fullName evidence="6">DNA-binding transcriptional regulator, AcrR family</fullName>
    </submittedName>
</protein>
<feature type="DNA-binding region" description="H-T-H motif" evidence="4">
    <location>
        <begin position="35"/>
        <end position="54"/>
    </location>
</feature>
<evidence type="ECO:0000256" key="4">
    <source>
        <dbReference type="PROSITE-ProRule" id="PRU00335"/>
    </source>
</evidence>
<accession>A0A1H2LP71</accession>
<dbReference type="EMBL" id="FNLM01000036">
    <property type="protein sequence ID" value="SDU82391.1"/>
    <property type="molecule type" value="Genomic_DNA"/>
</dbReference>
<dbReference type="SUPFAM" id="SSF46689">
    <property type="entry name" value="Homeodomain-like"/>
    <property type="match status" value="1"/>
</dbReference>
<dbReference type="GO" id="GO:0003700">
    <property type="term" value="F:DNA-binding transcription factor activity"/>
    <property type="evidence" value="ECO:0007669"/>
    <property type="project" value="TreeGrafter"/>
</dbReference>
<sequence>MIRVARPRVHTDDVREKLLDEAVRIVEDGGLGALSVRDVAHAAGTSTSAVYSLLGSKEGLARGVLLRAFASFEAAQTTATIDGTDPDGETADLTGLGIAYVGWALEHPRLYELMFGEARSGIEPTEETKAAAARAIGPLREGVSRAIEAGVFRDAEVDTVAASLWAQVHGSALLLLAGHYPAGADPVAATYAVIDGWRAVDR</sequence>
<dbReference type="OrthoDB" id="4709966at2"/>
<dbReference type="STRING" id="158898.SAMN04488548_136628"/>
<dbReference type="Pfam" id="PF13305">
    <property type="entry name" value="TetR_C_33"/>
    <property type="match status" value="1"/>
</dbReference>
<evidence type="ECO:0000256" key="2">
    <source>
        <dbReference type="ARBA" id="ARBA00023125"/>
    </source>
</evidence>
<organism evidence="6 7">
    <name type="scientific">Gordonia westfalica</name>
    <dbReference type="NCBI Taxonomy" id="158898"/>
    <lineage>
        <taxon>Bacteria</taxon>
        <taxon>Bacillati</taxon>
        <taxon>Actinomycetota</taxon>
        <taxon>Actinomycetes</taxon>
        <taxon>Mycobacteriales</taxon>
        <taxon>Gordoniaceae</taxon>
        <taxon>Gordonia</taxon>
    </lineage>
</organism>
<dbReference type="Pfam" id="PF00440">
    <property type="entry name" value="TetR_N"/>
    <property type="match status" value="1"/>
</dbReference>
<dbReference type="GO" id="GO:0000976">
    <property type="term" value="F:transcription cis-regulatory region binding"/>
    <property type="evidence" value="ECO:0007669"/>
    <property type="project" value="TreeGrafter"/>
</dbReference>
<evidence type="ECO:0000256" key="3">
    <source>
        <dbReference type="ARBA" id="ARBA00023163"/>
    </source>
</evidence>
<evidence type="ECO:0000313" key="6">
    <source>
        <dbReference type="EMBL" id="SDU82391.1"/>
    </source>
</evidence>
<reference evidence="6 7" key="1">
    <citation type="submission" date="2016-10" db="EMBL/GenBank/DDBJ databases">
        <authorList>
            <person name="de Groot N.N."/>
        </authorList>
    </citation>
    <scope>NUCLEOTIDE SEQUENCE [LARGE SCALE GENOMIC DNA]</scope>
    <source>
        <strain evidence="6 7">DSM 44215</strain>
    </source>
</reference>
<dbReference type="InterPro" id="IPR036271">
    <property type="entry name" value="Tet_transcr_reg_TetR-rel_C_sf"/>
</dbReference>
<feature type="domain" description="HTH tetR-type" evidence="5">
    <location>
        <begin position="12"/>
        <end position="72"/>
    </location>
</feature>
<dbReference type="InterPro" id="IPR050109">
    <property type="entry name" value="HTH-type_TetR-like_transc_reg"/>
</dbReference>
<evidence type="ECO:0000313" key="7">
    <source>
        <dbReference type="Proteomes" id="UP000183180"/>
    </source>
</evidence>
<dbReference type="PANTHER" id="PTHR30055">
    <property type="entry name" value="HTH-TYPE TRANSCRIPTIONAL REGULATOR RUTR"/>
    <property type="match status" value="1"/>
</dbReference>
<dbReference type="AlphaFoldDB" id="A0A1H2LP71"/>
<name>A0A1H2LP71_9ACTN</name>
<gene>
    <name evidence="6" type="ORF">SAMN04488548_136628</name>
</gene>
<dbReference type="Gene3D" id="1.10.357.10">
    <property type="entry name" value="Tetracycline Repressor, domain 2"/>
    <property type="match status" value="1"/>
</dbReference>
<keyword evidence="2 4" id="KW-0238">DNA-binding</keyword>
<dbReference type="PROSITE" id="PS50977">
    <property type="entry name" value="HTH_TETR_2"/>
    <property type="match status" value="1"/>
</dbReference>
<dbReference type="PANTHER" id="PTHR30055:SF234">
    <property type="entry name" value="HTH-TYPE TRANSCRIPTIONAL REGULATOR BETI"/>
    <property type="match status" value="1"/>
</dbReference>
<dbReference type="InterPro" id="IPR025996">
    <property type="entry name" value="MT1864/Rv1816-like_C"/>
</dbReference>
<dbReference type="InterPro" id="IPR009057">
    <property type="entry name" value="Homeodomain-like_sf"/>
</dbReference>
<dbReference type="Proteomes" id="UP000183180">
    <property type="component" value="Unassembled WGS sequence"/>
</dbReference>
<evidence type="ECO:0000259" key="5">
    <source>
        <dbReference type="PROSITE" id="PS50977"/>
    </source>
</evidence>